<dbReference type="EMBL" id="JAGIZQ010000004">
    <property type="protein sequence ID" value="KAH6631784.1"/>
    <property type="molecule type" value="Genomic_DNA"/>
</dbReference>
<protein>
    <submittedName>
        <fullName evidence="1">Septin-domain-containing protein</fullName>
    </submittedName>
</protein>
<sequence>MHFSTMVQNATARVRPRSMQFEKSSATPEPRGRRAASRDTGTNRPPPAGARTSSLPLSSTKQYIYTPPIRHHRSMLDVERLPKLPMAKPLSYGELYVNAPEPVVDITPPSRTPVDTANGIPTNFPSPTMAIPIPNVKPSSSGSEVSRQAPSDIVAAAPPAMSDNRNIVRRKLTGYVGFANLPNQWHRKSVRKGFNFNVMVVGESGLGKSTLVNTLFNTSLYPPKERKEPSLDIIPKTVTIQSISADIEEAGVRLRLTVVDTPGFGDFVNNDESWRPIVDNIEQRFDAYLDAENKVNRMNIVDNRIHACVFFIQPTGHSLKPLDIEVMKRLHTKVNLIPVIAKADTLTDEEVAAFKARILADIKYHKVQIFEGPRYELDDEETIAENNEIMSKVPFAVVGANNEVTNADGRKVRGRSYPWGVIEVDNEEHCDFVKLRQMLIRTHMEELKEHTNNTLYENYRTDKLIAMGVSQDPSVFKEVNPAVKQEEERNLHEQKLAKMEAEMKMVFQQKVSEKESKLKLSEEELYARHREMKEQLERQRLELEEKKSRIESGRPLEKEPKRKGFSLR</sequence>
<evidence type="ECO:0000313" key="1">
    <source>
        <dbReference type="EMBL" id="KAH6631784.1"/>
    </source>
</evidence>
<name>A0ACB7P8J2_9PEZI</name>
<reference evidence="1 2" key="1">
    <citation type="journal article" date="2021" name="Nat. Commun.">
        <title>Genetic determinants of endophytism in the Arabidopsis root mycobiome.</title>
        <authorList>
            <person name="Mesny F."/>
            <person name="Miyauchi S."/>
            <person name="Thiergart T."/>
            <person name="Pickel B."/>
            <person name="Atanasova L."/>
            <person name="Karlsson M."/>
            <person name="Huettel B."/>
            <person name="Barry K.W."/>
            <person name="Haridas S."/>
            <person name="Chen C."/>
            <person name="Bauer D."/>
            <person name="Andreopoulos W."/>
            <person name="Pangilinan J."/>
            <person name="LaButti K."/>
            <person name="Riley R."/>
            <person name="Lipzen A."/>
            <person name="Clum A."/>
            <person name="Drula E."/>
            <person name="Henrissat B."/>
            <person name="Kohler A."/>
            <person name="Grigoriev I.V."/>
            <person name="Martin F.M."/>
            <person name="Hacquard S."/>
        </authorList>
    </citation>
    <scope>NUCLEOTIDE SEQUENCE [LARGE SCALE GENOMIC DNA]</scope>
    <source>
        <strain evidence="1 2">MPI-SDFR-AT-0079</strain>
    </source>
</reference>
<keyword evidence="2" id="KW-1185">Reference proteome</keyword>
<evidence type="ECO:0000313" key="2">
    <source>
        <dbReference type="Proteomes" id="UP000724584"/>
    </source>
</evidence>
<organism evidence="1 2">
    <name type="scientific">Chaetomium tenue</name>
    <dbReference type="NCBI Taxonomy" id="1854479"/>
    <lineage>
        <taxon>Eukaryota</taxon>
        <taxon>Fungi</taxon>
        <taxon>Dikarya</taxon>
        <taxon>Ascomycota</taxon>
        <taxon>Pezizomycotina</taxon>
        <taxon>Sordariomycetes</taxon>
        <taxon>Sordariomycetidae</taxon>
        <taxon>Sordariales</taxon>
        <taxon>Chaetomiaceae</taxon>
        <taxon>Chaetomium</taxon>
    </lineage>
</organism>
<comment type="caution">
    <text evidence="1">The sequence shown here is derived from an EMBL/GenBank/DDBJ whole genome shotgun (WGS) entry which is preliminary data.</text>
</comment>
<accession>A0ACB7P8J2</accession>
<proteinExistence type="predicted"/>
<gene>
    <name evidence="1" type="ORF">F5144DRAFT_592706</name>
</gene>
<dbReference type="Proteomes" id="UP000724584">
    <property type="component" value="Unassembled WGS sequence"/>
</dbReference>